<dbReference type="AlphaFoldDB" id="A0A3B0UG18"/>
<dbReference type="EMBL" id="UOES01000205">
    <property type="protein sequence ID" value="VAW27273.1"/>
    <property type="molecule type" value="Genomic_DNA"/>
</dbReference>
<reference evidence="1" key="1">
    <citation type="submission" date="2018-06" db="EMBL/GenBank/DDBJ databases">
        <authorList>
            <person name="Zhirakovskaya E."/>
        </authorList>
    </citation>
    <scope>NUCLEOTIDE SEQUENCE</scope>
</reference>
<accession>A0A3B0UG18</accession>
<evidence type="ECO:0000313" key="1">
    <source>
        <dbReference type="EMBL" id="VAW27273.1"/>
    </source>
</evidence>
<proteinExistence type="predicted"/>
<sequence length="188" mass="22275">MSKSSTKVIQLANLNEQEISIGKKLFPADKNYILKEVQVRTEDELLNWLVEYVKEFYETYHNPLGLVDNTIETIRSATFGNSQLFQEFYNDLAGIYRYKHGEIQLAFLFDGDSHYTKYRSEWKVTFMKWVTQLLHNRVVMRAFLEITVFGVTNKKQLELILNRLKLYVENHFQLKIYKYKGILEVNAA</sequence>
<name>A0A3B0UG18_9ZZZZ</name>
<organism evidence="1">
    <name type="scientific">hydrothermal vent metagenome</name>
    <dbReference type="NCBI Taxonomy" id="652676"/>
    <lineage>
        <taxon>unclassified sequences</taxon>
        <taxon>metagenomes</taxon>
        <taxon>ecological metagenomes</taxon>
    </lineage>
</organism>
<protein>
    <submittedName>
        <fullName evidence="1">Uncharacterized protein</fullName>
    </submittedName>
</protein>
<gene>
    <name evidence="1" type="ORF">MNBD_BACTEROID06-1030</name>
</gene>